<dbReference type="PANTHER" id="PTHR45639">
    <property type="entry name" value="HSC70CB, ISOFORM G-RELATED"/>
    <property type="match status" value="1"/>
</dbReference>
<keyword evidence="3" id="KW-0143">Chaperone</keyword>
<accession>A0A6L5GAW4</accession>
<dbReference type="InterPro" id="IPR043129">
    <property type="entry name" value="ATPase_NBD"/>
</dbReference>
<feature type="transmembrane region" description="Helical" evidence="5">
    <location>
        <begin position="439"/>
        <end position="460"/>
    </location>
</feature>
<dbReference type="Gene3D" id="3.90.640.10">
    <property type="entry name" value="Actin, Chain A, domain 4"/>
    <property type="match status" value="1"/>
</dbReference>
<sequence length="621" mass="64851">MDSARTGAALGVDFGTHNTVATVLRGDGRRHQLLFDGHPLLPSGIYLDHDGSILVGADAAREARRHPHRYERTPKLRLDSPSILLGDREVPIGHAVGAVLRRVLAECTAVAGPPRSVTITVPAAWGPARRHIVSDAAIAAGAPAPVLLPEPVAAARYFAEVLGHRVGPGQAVVVYDLGAGTFDASAVTAAPHGFEVLAVDGSDRVGGHYLDQALVDYLGGRFAGTEERAAAWRALIDGGDDATESRRARFMLYDEVRGAKERLSRRSTTEVLVPGFAAEELLTRAELELLARPLLAQTVAITKAVIREARLAPEQIAGIFMVGGASRMPLAATMIHQEIGVAPTMIEQPELVVGEGAVALADQPLTPAAAPLVLPPTLTGAPSAGPAAPAPATPVVQPPVSGPATAVQPSVPTAVQPVPGPVTTVQPLVRDRPRRRLPVAMLMLATVLAFAVIGGGAWWLSGRTGQAAEEDPTESIGTAESVSPAAESESPAPSDSPEPDPASQAPQTITGEVYWDCPMTRTYCRDQGGEPGIRAAADDVTAIGYAAVGTVFELVCYDRAELITPRGNEGEEGHWDYHPGKDASDVMVKVALGGGEYGFIPFVWLVIDPADPNSLGGLAEC</sequence>
<keyword evidence="1" id="KW-0547">Nucleotide-binding</keyword>
<feature type="region of interest" description="Disordered" evidence="4">
    <location>
        <begin position="464"/>
        <end position="511"/>
    </location>
</feature>
<evidence type="ECO:0000313" key="6">
    <source>
        <dbReference type="EMBL" id="MQM26804.1"/>
    </source>
</evidence>
<evidence type="ECO:0000256" key="2">
    <source>
        <dbReference type="ARBA" id="ARBA00022840"/>
    </source>
</evidence>
<dbReference type="InterPro" id="IPR013126">
    <property type="entry name" value="Hsp_70_fam"/>
</dbReference>
<protein>
    <submittedName>
        <fullName evidence="6">Hsp70 family protein</fullName>
    </submittedName>
</protein>
<keyword evidence="5" id="KW-1133">Transmembrane helix</keyword>
<reference evidence="6 7" key="1">
    <citation type="submission" date="2019-10" db="EMBL/GenBank/DDBJ databases">
        <title>Glycomyces albidus sp. nov., a novel actinomycete isolated from rhizosphere soil of wheat (Triticum aestivum L.).</title>
        <authorList>
            <person name="Qian L."/>
        </authorList>
    </citation>
    <scope>NUCLEOTIDE SEQUENCE [LARGE SCALE GENOMIC DNA]</scope>
    <source>
        <strain evidence="6 7">NEAU-7082</strain>
    </source>
</reference>
<proteinExistence type="predicted"/>
<evidence type="ECO:0000256" key="3">
    <source>
        <dbReference type="ARBA" id="ARBA00023186"/>
    </source>
</evidence>
<evidence type="ECO:0000256" key="4">
    <source>
        <dbReference type="SAM" id="MobiDB-lite"/>
    </source>
</evidence>
<keyword evidence="5" id="KW-0472">Membrane</keyword>
<dbReference type="GO" id="GO:0030968">
    <property type="term" value="P:endoplasmic reticulum unfolded protein response"/>
    <property type="evidence" value="ECO:0007669"/>
    <property type="project" value="TreeGrafter"/>
</dbReference>
<dbReference type="Proteomes" id="UP000477750">
    <property type="component" value="Unassembled WGS sequence"/>
</dbReference>
<organism evidence="6 7">
    <name type="scientific">Glycomyces albidus</name>
    <dbReference type="NCBI Taxonomy" id="2656774"/>
    <lineage>
        <taxon>Bacteria</taxon>
        <taxon>Bacillati</taxon>
        <taxon>Actinomycetota</taxon>
        <taxon>Actinomycetes</taxon>
        <taxon>Glycomycetales</taxon>
        <taxon>Glycomycetaceae</taxon>
        <taxon>Glycomyces</taxon>
    </lineage>
</organism>
<dbReference type="EMBL" id="WIAO01000017">
    <property type="protein sequence ID" value="MQM26804.1"/>
    <property type="molecule type" value="Genomic_DNA"/>
</dbReference>
<dbReference type="PANTHER" id="PTHR45639:SF34">
    <property type="entry name" value="CHAPERONE PROTEIN DNAK"/>
    <property type="match status" value="1"/>
</dbReference>
<evidence type="ECO:0000313" key="7">
    <source>
        <dbReference type="Proteomes" id="UP000477750"/>
    </source>
</evidence>
<evidence type="ECO:0000256" key="5">
    <source>
        <dbReference type="SAM" id="Phobius"/>
    </source>
</evidence>
<dbReference type="GO" id="GO:0005524">
    <property type="term" value="F:ATP binding"/>
    <property type="evidence" value="ECO:0007669"/>
    <property type="project" value="UniProtKB-KW"/>
</dbReference>
<keyword evidence="2" id="KW-0067">ATP-binding</keyword>
<comment type="caution">
    <text evidence="6">The sequence shown here is derived from an EMBL/GenBank/DDBJ whole genome shotgun (WGS) entry which is preliminary data.</text>
</comment>
<dbReference type="Pfam" id="PF00012">
    <property type="entry name" value="HSP70"/>
    <property type="match status" value="1"/>
</dbReference>
<dbReference type="Gene3D" id="3.30.420.40">
    <property type="match status" value="2"/>
</dbReference>
<keyword evidence="5" id="KW-0812">Transmembrane</keyword>
<dbReference type="GO" id="GO:0140662">
    <property type="term" value="F:ATP-dependent protein folding chaperone"/>
    <property type="evidence" value="ECO:0007669"/>
    <property type="project" value="InterPro"/>
</dbReference>
<gene>
    <name evidence="6" type="ORF">GFD30_14675</name>
</gene>
<keyword evidence="7" id="KW-1185">Reference proteome</keyword>
<dbReference type="SUPFAM" id="SSF53067">
    <property type="entry name" value="Actin-like ATPase domain"/>
    <property type="match status" value="2"/>
</dbReference>
<dbReference type="AlphaFoldDB" id="A0A6L5GAW4"/>
<evidence type="ECO:0000256" key="1">
    <source>
        <dbReference type="ARBA" id="ARBA00022741"/>
    </source>
</evidence>
<dbReference type="PRINTS" id="PR00301">
    <property type="entry name" value="HEATSHOCK70"/>
</dbReference>
<feature type="compositionally biased region" description="Low complexity" evidence="4">
    <location>
        <begin position="479"/>
        <end position="493"/>
    </location>
</feature>
<name>A0A6L5GAW4_9ACTN</name>
<dbReference type="RefSeq" id="WP_153025960.1">
    <property type="nucleotide sequence ID" value="NZ_WIAO01000017.1"/>
</dbReference>